<name>F3UVI0_STRSA</name>
<evidence type="ECO:0008006" key="3">
    <source>
        <dbReference type="Google" id="ProtNLM"/>
    </source>
</evidence>
<protein>
    <recommendedName>
        <fullName evidence="3">Lipase</fullName>
    </recommendedName>
</protein>
<sequence>MGEEKTVTLDVTIPTLDASQLSYEFEKARIKGVEGTNNLLREYSKQENVAMPENFEYVSSFRDPDTGTSGAAFKDTTSGKTIIAYTGTNPDTDLANDAILTDGIGIGVGTGHHYSSAYQFYEDVLKKNNLNPEDVILTGHSLGGNVAQRVALKYNAPKTIVYNSAPLYVPTGAVIGNGLIGNPLLALASAKNIAEIESDKAQFTGSVTRITTEQDPLNKWSDRFGGVYLGDEYVIPHSGGHLMGDLRAVSGDIQKIEQSTIAIENVERSTQVKLKGVQSKKERFKVNDIGTGSPNGLSKAELIALDSEQALVVASGLSTASTAAITFIEAKVTSAVEKAKALYDTLDDVPFGFILSPDEVKQTYNESGVNYSSTVEAVDSHCQSVKSNADTIATSFVDLETKIKAGVEQIVQKDTELQGLIAHG</sequence>
<dbReference type="HOGENOM" id="CLU_052510_0_0_9"/>
<proteinExistence type="predicted"/>
<dbReference type="EMBL" id="AFFO01000003">
    <property type="protein sequence ID" value="EGJ41148.1"/>
    <property type="molecule type" value="Genomic_DNA"/>
</dbReference>
<evidence type="ECO:0000313" key="1">
    <source>
        <dbReference type="EMBL" id="EGJ41148.1"/>
    </source>
</evidence>
<dbReference type="SUPFAM" id="SSF53474">
    <property type="entry name" value="alpha/beta-Hydrolases"/>
    <property type="match status" value="1"/>
</dbReference>
<comment type="caution">
    <text evidence="1">The sequence shown here is derived from an EMBL/GenBank/DDBJ whole genome shotgun (WGS) entry which is preliminary data.</text>
</comment>
<evidence type="ECO:0000313" key="2">
    <source>
        <dbReference type="Proteomes" id="UP000006459"/>
    </source>
</evidence>
<dbReference type="Proteomes" id="UP000006459">
    <property type="component" value="Unassembled WGS sequence"/>
</dbReference>
<dbReference type="InterPro" id="IPR029058">
    <property type="entry name" value="AB_hydrolase_fold"/>
</dbReference>
<gene>
    <name evidence="1" type="ORF">HMPREF9380_0523</name>
</gene>
<accession>F3UVI0</accession>
<dbReference type="Pfam" id="PF26363">
    <property type="entry name" value="Phospholipase-like"/>
    <property type="match status" value="1"/>
</dbReference>
<dbReference type="eggNOG" id="COG5153">
    <property type="taxonomic scope" value="Bacteria"/>
</dbReference>
<dbReference type="PATRIC" id="fig|888808.3.peg.509"/>
<dbReference type="AlphaFoldDB" id="F3UVI0"/>
<dbReference type="RefSeq" id="WP_002932376.1">
    <property type="nucleotide sequence ID" value="NZ_GL890985.1"/>
</dbReference>
<organism evidence="1 2">
    <name type="scientific">Streptococcus sanguinis SK49</name>
    <dbReference type="NCBI Taxonomy" id="888808"/>
    <lineage>
        <taxon>Bacteria</taxon>
        <taxon>Bacillati</taxon>
        <taxon>Bacillota</taxon>
        <taxon>Bacilli</taxon>
        <taxon>Lactobacillales</taxon>
        <taxon>Streptococcaceae</taxon>
        <taxon>Streptococcus</taxon>
    </lineage>
</organism>
<reference evidence="1 2" key="1">
    <citation type="submission" date="2011-03" db="EMBL/GenBank/DDBJ databases">
        <authorList>
            <person name="Muzny D."/>
            <person name="Qin X."/>
            <person name="Deng J."/>
            <person name="Jiang H."/>
            <person name="Liu Y."/>
            <person name="Qu J."/>
            <person name="Song X.-Z."/>
            <person name="Zhang L."/>
            <person name="Thornton R."/>
            <person name="Coyle M."/>
            <person name="Francisco L."/>
            <person name="Jackson L."/>
            <person name="Javaid M."/>
            <person name="Korchina V."/>
            <person name="Kovar C."/>
            <person name="Mata R."/>
            <person name="Mathew T."/>
            <person name="Ngo R."/>
            <person name="Nguyen L."/>
            <person name="Nguyen N."/>
            <person name="Okwuonu G."/>
            <person name="Ongeri F."/>
            <person name="Pham C."/>
            <person name="Simmons D."/>
            <person name="Wilczek-Boney K."/>
            <person name="Hale W."/>
            <person name="Jakkamsetti A."/>
            <person name="Pham P."/>
            <person name="Ruth R."/>
            <person name="San Lucas F."/>
            <person name="Warren J."/>
            <person name="Zhang J."/>
            <person name="Zhao Z."/>
            <person name="Zhou C."/>
            <person name="Zhu D."/>
            <person name="Lee S."/>
            <person name="Bess C."/>
            <person name="Blankenburg K."/>
            <person name="Forbes L."/>
            <person name="Fu Q."/>
            <person name="Gubbala S."/>
            <person name="Hirani K."/>
            <person name="Jayaseelan J.C."/>
            <person name="Lara F."/>
            <person name="Munidasa M."/>
            <person name="Palculict T."/>
            <person name="Patil S."/>
            <person name="Pu L.-L."/>
            <person name="Saada N."/>
            <person name="Tang L."/>
            <person name="Weissenberger G."/>
            <person name="Zhu Y."/>
            <person name="Hemphill L."/>
            <person name="Shang Y."/>
            <person name="Youmans B."/>
            <person name="Ayvaz T."/>
            <person name="Ross M."/>
            <person name="Santibanez J."/>
            <person name="Aqrawi P."/>
            <person name="Gross S."/>
            <person name="Joshi V."/>
            <person name="Fowler G."/>
            <person name="Nazareth L."/>
            <person name="Reid J."/>
            <person name="Worley K."/>
            <person name="Petrosino J."/>
            <person name="Highlander S."/>
            <person name="Gibbs R."/>
        </authorList>
    </citation>
    <scope>NUCLEOTIDE SEQUENCE [LARGE SCALE GENOMIC DNA]</scope>
    <source>
        <strain evidence="1 2">SK49</strain>
    </source>
</reference>
<dbReference type="Gene3D" id="3.40.50.1820">
    <property type="entry name" value="alpha/beta hydrolase"/>
    <property type="match status" value="1"/>
</dbReference>